<protein>
    <submittedName>
        <fullName evidence="1">SRPBCC family protein</fullName>
    </submittedName>
</protein>
<dbReference type="InterPro" id="IPR019587">
    <property type="entry name" value="Polyketide_cyclase/dehydratase"/>
</dbReference>
<comment type="caution">
    <text evidence="1">The sequence shown here is derived from an EMBL/GenBank/DDBJ whole genome shotgun (WGS) entry which is preliminary data.</text>
</comment>
<organism evidence="1 2">
    <name type="scientific">Nocardia halotolerans</name>
    <dbReference type="NCBI Taxonomy" id="1755878"/>
    <lineage>
        <taxon>Bacteria</taxon>
        <taxon>Bacillati</taxon>
        <taxon>Actinomycetota</taxon>
        <taxon>Actinomycetes</taxon>
        <taxon>Mycobacteriales</taxon>
        <taxon>Nocardiaceae</taxon>
        <taxon>Nocardia</taxon>
    </lineage>
</organism>
<dbReference type="SUPFAM" id="SSF55961">
    <property type="entry name" value="Bet v1-like"/>
    <property type="match status" value="1"/>
</dbReference>
<keyword evidence="2" id="KW-1185">Reference proteome</keyword>
<sequence length="162" mass="18847">MPRYTLDPVTDENFFDTATHTLRYDIDLDVDADRVWRGLVADKPLAWCRALGGAYTSDRPFGIGTTRTVKVAKSLVLTERFFLWDEATRRHAFYVEAANLPIFRTFAEDYLVTPTAHGCRFTWRFAFEPRGRMRLPVALSHPLNRKVLFDGFIRDTTRHFAR</sequence>
<dbReference type="Pfam" id="PF10604">
    <property type="entry name" value="Polyketide_cyc2"/>
    <property type="match status" value="1"/>
</dbReference>
<dbReference type="Proteomes" id="UP001595844">
    <property type="component" value="Unassembled WGS sequence"/>
</dbReference>
<evidence type="ECO:0000313" key="2">
    <source>
        <dbReference type="Proteomes" id="UP001595844"/>
    </source>
</evidence>
<dbReference type="EMBL" id="JBHSDL010000006">
    <property type="protein sequence ID" value="MFC4373760.1"/>
    <property type="molecule type" value="Genomic_DNA"/>
</dbReference>
<proteinExistence type="predicted"/>
<gene>
    <name evidence="1" type="ORF">ACFO5K_06560</name>
</gene>
<accession>A0ABV8VGB5</accession>
<evidence type="ECO:0000313" key="1">
    <source>
        <dbReference type="EMBL" id="MFC4373760.1"/>
    </source>
</evidence>
<dbReference type="CDD" id="cd07821">
    <property type="entry name" value="PYR_PYL_RCAR_like"/>
    <property type="match status" value="1"/>
</dbReference>
<dbReference type="Gene3D" id="3.30.530.20">
    <property type="match status" value="1"/>
</dbReference>
<reference evidence="2" key="1">
    <citation type="journal article" date="2019" name="Int. J. Syst. Evol. Microbiol.">
        <title>The Global Catalogue of Microorganisms (GCM) 10K type strain sequencing project: providing services to taxonomists for standard genome sequencing and annotation.</title>
        <authorList>
            <consortium name="The Broad Institute Genomics Platform"/>
            <consortium name="The Broad Institute Genome Sequencing Center for Infectious Disease"/>
            <person name="Wu L."/>
            <person name="Ma J."/>
        </authorList>
    </citation>
    <scope>NUCLEOTIDE SEQUENCE [LARGE SCALE GENOMIC DNA]</scope>
    <source>
        <strain evidence="2">IBRC-M 10490</strain>
    </source>
</reference>
<dbReference type="RefSeq" id="WP_378557296.1">
    <property type="nucleotide sequence ID" value="NZ_JBHSDL010000006.1"/>
</dbReference>
<dbReference type="InterPro" id="IPR023393">
    <property type="entry name" value="START-like_dom_sf"/>
</dbReference>
<name>A0ABV8VGB5_9NOCA</name>